<keyword evidence="5" id="KW-0679">Respiratory chain</keyword>
<dbReference type="InterPro" id="IPR038659">
    <property type="entry name" value="AOX_sf"/>
</dbReference>
<keyword evidence="9" id="KW-1133">Transmembrane helix</keyword>
<comment type="caution">
    <text evidence="13">The sequence shown here is derived from an EMBL/GenBank/DDBJ whole genome shotgun (WGS) entry which is preliminary data.</text>
</comment>
<proteinExistence type="inferred from homology"/>
<keyword evidence="4" id="KW-0813">Transport</keyword>
<evidence type="ECO:0000313" key="14">
    <source>
        <dbReference type="Proteomes" id="UP000789595"/>
    </source>
</evidence>
<evidence type="ECO:0000256" key="12">
    <source>
        <dbReference type="ARBA" id="ARBA00023136"/>
    </source>
</evidence>
<dbReference type="Gene3D" id="1.20.1260.140">
    <property type="entry name" value="Alternative oxidase"/>
    <property type="match status" value="1"/>
</dbReference>
<comment type="cofactor">
    <cofactor evidence="1">
        <name>Fe cation</name>
        <dbReference type="ChEBI" id="CHEBI:24875"/>
    </cofactor>
</comment>
<dbReference type="GO" id="GO:0009916">
    <property type="term" value="F:alternative oxidase activity"/>
    <property type="evidence" value="ECO:0007669"/>
    <property type="project" value="InterPro"/>
</dbReference>
<keyword evidence="6" id="KW-0812">Transmembrane</keyword>
<evidence type="ECO:0000256" key="9">
    <source>
        <dbReference type="ARBA" id="ARBA00022989"/>
    </source>
</evidence>
<evidence type="ECO:0000256" key="6">
    <source>
        <dbReference type="ARBA" id="ARBA00022692"/>
    </source>
</evidence>
<evidence type="ECO:0000256" key="1">
    <source>
        <dbReference type="ARBA" id="ARBA00001962"/>
    </source>
</evidence>
<evidence type="ECO:0000256" key="2">
    <source>
        <dbReference type="ARBA" id="ARBA00004370"/>
    </source>
</evidence>
<organism evidence="13 14">
    <name type="scientific">Pelagomonas calceolata</name>
    <dbReference type="NCBI Taxonomy" id="35677"/>
    <lineage>
        <taxon>Eukaryota</taxon>
        <taxon>Sar</taxon>
        <taxon>Stramenopiles</taxon>
        <taxon>Ochrophyta</taxon>
        <taxon>Pelagophyceae</taxon>
        <taxon>Pelagomonadales</taxon>
        <taxon>Pelagomonadaceae</taxon>
        <taxon>Pelagomonas</taxon>
    </lineage>
</organism>
<dbReference type="GO" id="GO:0010230">
    <property type="term" value="P:alternative respiration"/>
    <property type="evidence" value="ECO:0007669"/>
    <property type="project" value="TreeGrafter"/>
</dbReference>
<keyword evidence="7" id="KW-0479">Metal-binding</keyword>
<name>A0A8J2SXK6_9STRA</name>
<evidence type="ECO:0000256" key="4">
    <source>
        <dbReference type="ARBA" id="ARBA00022448"/>
    </source>
</evidence>
<evidence type="ECO:0008006" key="15">
    <source>
        <dbReference type="Google" id="ProtNLM"/>
    </source>
</evidence>
<dbReference type="GO" id="GO:0005739">
    <property type="term" value="C:mitochondrion"/>
    <property type="evidence" value="ECO:0007669"/>
    <property type="project" value="TreeGrafter"/>
</dbReference>
<dbReference type="InterPro" id="IPR002680">
    <property type="entry name" value="AOX"/>
</dbReference>
<comment type="subcellular location">
    <subcellularLocation>
        <location evidence="2">Membrane</location>
    </subcellularLocation>
</comment>
<keyword evidence="11" id="KW-0408">Iron</keyword>
<keyword evidence="14" id="KW-1185">Reference proteome</keyword>
<dbReference type="GO" id="GO:0046872">
    <property type="term" value="F:metal ion binding"/>
    <property type="evidence" value="ECO:0007669"/>
    <property type="project" value="UniProtKB-KW"/>
</dbReference>
<evidence type="ECO:0000313" key="13">
    <source>
        <dbReference type="EMBL" id="CAH0374839.1"/>
    </source>
</evidence>
<evidence type="ECO:0000256" key="11">
    <source>
        <dbReference type="ARBA" id="ARBA00023004"/>
    </source>
</evidence>
<evidence type="ECO:0000256" key="5">
    <source>
        <dbReference type="ARBA" id="ARBA00022660"/>
    </source>
</evidence>
<sequence>MLLSRIATTSARTLVRPRAAPLARFLRHGSSQTVRSTAALIDPAVLSRDDSSKVGPGLHAAESLDALLHGSTKKPNAQNDFTETAVADGYASIAPTRAQTIAQPEQPEFTEVEAADHAWRQTNHIWSNDELDRVSIEKHEPVTMSDHFMKGVMNVLYHGFNFVTGYDPVDPSPRSVAWRLIILESFAGVPGFVAAGFRHFYSLRTLKRDHGAIYTFLEEAENERMHLLVCLKMFEASPVTRALCVAAQFGMTPFLALTYAVHPGSMHRFVGYLEETAVQTYDNLVEKTTTPGTKLHDEWDGLAAPGIAKAYWKLHDDAKWVDCLQHMLADESHHRDVNHTFATLPEGAPNPFISQHMKDFDRAATAHAVKKLNQ</sequence>
<dbReference type="PANTHER" id="PTHR31803:SF3">
    <property type="entry name" value="ALTERNATIVE OXIDASE"/>
    <property type="match status" value="1"/>
</dbReference>
<dbReference type="AlphaFoldDB" id="A0A8J2SXK6"/>
<keyword evidence="12" id="KW-0472">Membrane</keyword>
<gene>
    <name evidence="13" type="ORF">PECAL_4P21450</name>
</gene>
<comment type="similarity">
    <text evidence="3">Belongs to the alternative oxidase family.</text>
</comment>
<keyword evidence="8" id="KW-0249">Electron transport</keyword>
<dbReference type="Proteomes" id="UP000789595">
    <property type="component" value="Unassembled WGS sequence"/>
</dbReference>
<dbReference type="Pfam" id="PF01786">
    <property type="entry name" value="AOX"/>
    <property type="match status" value="1"/>
</dbReference>
<dbReference type="EMBL" id="CAKKNE010000004">
    <property type="protein sequence ID" value="CAH0374839.1"/>
    <property type="molecule type" value="Genomic_DNA"/>
</dbReference>
<evidence type="ECO:0000256" key="7">
    <source>
        <dbReference type="ARBA" id="ARBA00022723"/>
    </source>
</evidence>
<accession>A0A8J2SXK6</accession>
<evidence type="ECO:0000256" key="3">
    <source>
        <dbReference type="ARBA" id="ARBA00008388"/>
    </source>
</evidence>
<dbReference type="PANTHER" id="PTHR31803">
    <property type="entry name" value="ALTERNATIVE OXIDASE"/>
    <property type="match status" value="1"/>
</dbReference>
<keyword evidence="10" id="KW-0560">Oxidoreductase</keyword>
<evidence type="ECO:0000256" key="8">
    <source>
        <dbReference type="ARBA" id="ARBA00022982"/>
    </source>
</evidence>
<protein>
    <recommendedName>
        <fullName evidence="15">Alternative oxidase</fullName>
    </recommendedName>
</protein>
<evidence type="ECO:0000256" key="10">
    <source>
        <dbReference type="ARBA" id="ARBA00023002"/>
    </source>
</evidence>
<dbReference type="OrthoDB" id="16906at2759"/>
<dbReference type="GO" id="GO:0016020">
    <property type="term" value="C:membrane"/>
    <property type="evidence" value="ECO:0007669"/>
    <property type="project" value="UniProtKB-SubCell"/>
</dbReference>
<reference evidence="13" key="1">
    <citation type="submission" date="2021-11" db="EMBL/GenBank/DDBJ databases">
        <authorList>
            <consortium name="Genoscope - CEA"/>
            <person name="William W."/>
        </authorList>
    </citation>
    <scope>NUCLEOTIDE SEQUENCE</scope>
</reference>